<dbReference type="EMBL" id="VSRR010002090">
    <property type="protein sequence ID" value="MPC29548.1"/>
    <property type="molecule type" value="Genomic_DNA"/>
</dbReference>
<reference evidence="2 3" key="1">
    <citation type="submission" date="2019-05" db="EMBL/GenBank/DDBJ databases">
        <title>Another draft genome of Portunus trituberculatus and its Hox gene families provides insights of decapod evolution.</title>
        <authorList>
            <person name="Jeong J.-H."/>
            <person name="Song I."/>
            <person name="Kim S."/>
            <person name="Choi T."/>
            <person name="Kim D."/>
            <person name="Ryu S."/>
            <person name="Kim W."/>
        </authorList>
    </citation>
    <scope>NUCLEOTIDE SEQUENCE [LARGE SCALE GENOMIC DNA]</scope>
    <source>
        <tissue evidence="2">Muscle</tissue>
    </source>
</reference>
<name>A0A5B7E6Y9_PORTR</name>
<protein>
    <submittedName>
        <fullName evidence="2">Uncharacterized protein</fullName>
    </submittedName>
</protein>
<evidence type="ECO:0000256" key="1">
    <source>
        <dbReference type="SAM" id="MobiDB-lite"/>
    </source>
</evidence>
<feature type="region of interest" description="Disordered" evidence="1">
    <location>
        <begin position="50"/>
        <end position="72"/>
    </location>
</feature>
<evidence type="ECO:0000313" key="2">
    <source>
        <dbReference type="EMBL" id="MPC29548.1"/>
    </source>
</evidence>
<sequence>MEVLKGSVTGMVLCAGDNLKQISDCYVVMSPYVKAGQQSGGCWRKGVKGEGQAQGAHGSRREVSRYLSSGFG</sequence>
<dbReference type="Proteomes" id="UP000324222">
    <property type="component" value="Unassembled WGS sequence"/>
</dbReference>
<keyword evidence="3" id="KW-1185">Reference proteome</keyword>
<proteinExistence type="predicted"/>
<evidence type="ECO:0000313" key="3">
    <source>
        <dbReference type="Proteomes" id="UP000324222"/>
    </source>
</evidence>
<gene>
    <name evidence="2" type="ORF">E2C01_022789</name>
</gene>
<dbReference type="AlphaFoldDB" id="A0A5B7E6Y9"/>
<accession>A0A5B7E6Y9</accession>
<comment type="caution">
    <text evidence="2">The sequence shown here is derived from an EMBL/GenBank/DDBJ whole genome shotgun (WGS) entry which is preliminary data.</text>
</comment>
<organism evidence="2 3">
    <name type="scientific">Portunus trituberculatus</name>
    <name type="common">Swimming crab</name>
    <name type="synonym">Neptunus trituberculatus</name>
    <dbReference type="NCBI Taxonomy" id="210409"/>
    <lineage>
        <taxon>Eukaryota</taxon>
        <taxon>Metazoa</taxon>
        <taxon>Ecdysozoa</taxon>
        <taxon>Arthropoda</taxon>
        <taxon>Crustacea</taxon>
        <taxon>Multicrustacea</taxon>
        <taxon>Malacostraca</taxon>
        <taxon>Eumalacostraca</taxon>
        <taxon>Eucarida</taxon>
        <taxon>Decapoda</taxon>
        <taxon>Pleocyemata</taxon>
        <taxon>Brachyura</taxon>
        <taxon>Eubrachyura</taxon>
        <taxon>Portunoidea</taxon>
        <taxon>Portunidae</taxon>
        <taxon>Portuninae</taxon>
        <taxon>Portunus</taxon>
    </lineage>
</organism>